<feature type="domain" description="Rhodanese" evidence="2">
    <location>
        <begin position="83"/>
        <end position="197"/>
    </location>
</feature>
<sequence>MSAMKTHPELEMDRSAFKESEGSAHDFSGLQVMECKEIVSLGIPPGSLKSTEGGVHLTPEQFHKYLNPEAVNPDEPVPPGLGKGSRTILIDCRNAYEWKVGRFKNAILPPTRQFSDWPKFADNLIDELKLASGGDPSTKGVETRAQNTTPTAVMMYCTGGIRCERGSAYLKSRGVQHVYQLKGGIHKYLEAYPNGGQYEGKLFVFDKRRLVQPPQCDVVGKCEVCGVQYDHYTDKTRCCTCRALALICPDCVQKLTPRGETNADDQTVEKKKSPKPGNLNYVCKLCAPAEETLPAEQPPSDKFEKFLAIFRGPMCAGKSTLFNKLRQSTDERLKGVVFVDHVAIKGMFRHLGDKARRESGKRWAARIADESVKSKEVRGIFIEEMSEECLREHMAQAPEEHGYRVTVFQWHIDIKLAHKRNIQRRAARGMAPRSWEEMVANQKHWEAENNALRAQLDREKEGRNGNGRRVVWVDGGEGDALEVVMKTLTE</sequence>
<dbReference type="EMBL" id="HBIV01027903">
    <property type="protein sequence ID" value="CAE0668345.1"/>
    <property type="molecule type" value="Transcribed_RNA"/>
</dbReference>
<organism evidence="3">
    <name type="scientific">Lotharella globosa</name>
    <dbReference type="NCBI Taxonomy" id="91324"/>
    <lineage>
        <taxon>Eukaryota</taxon>
        <taxon>Sar</taxon>
        <taxon>Rhizaria</taxon>
        <taxon>Cercozoa</taxon>
        <taxon>Chlorarachniophyceae</taxon>
        <taxon>Lotharella</taxon>
    </lineage>
</organism>
<dbReference type="SUPFAM" id="SSF52540">
    <property type="entry name" value="P-loop containing nucleoside triphosphate hydrolases"/>
    <property type="match status" value="1"/>
</dbReference>
<evidence type="ECO:0000259" key="2">
    <source>
        <dbReference type="PROSITE" id="PS50206"/>
    </source>
</evidence>
<dbReference type="PANTHER" id="PTHR43268:SF6">
    <property type="entry name" value="THIOSULFATE SULFURTRANSFERASE_RHODANESE-LIKE DOMAIN-CONTAINING PROTEIN 2"/>
    <property type="match status" value="1"/>
</dbReference>
<protein>
    <recommendedName>
        <fullName evidence="2">Rhodanese domain-containing protein</fullName>
    </recommendedName>
</protein>
<dbReference type="Pfam" id="PF12368">
    <property type="entry name" value="Rhodanese_C"/>
    <property type="match status" value="1"/>
</dbReference>
<dbReference type="InterPro" id="IPR027417">
    <property type="entry name" value="P-loop_NTPase"/>
</dbReference>
<evidence type="ECO:0000256" key="1">
    <source>
        <dbReference type="SAM" id="MobiDB-lite"/>
    </source>
</evidence>
<reference evidence="3" key="1">
    <citation type="submission" date="2021-01" db="EMBL/GenBank/DDBJ databases">
        <authorList>
            <person name="Corre E."/>
            <person name="Pelletier E."/>
            <person name="Niang G."/>
            <person name="Scheremetjew M."/>
            <person name="Finn R."/>
            <person name="Kale V."/>
            <person name="Holt S."/>
            <person name="Cochrane G."/>
            <person name="Meng A."/>
            <person name="Brown T."/>
            <person name="Cohen L."/>
        </authorList>
    </citation>
    <scope>NUCLEOTIDE SEQUENCE</scope>
    <source>
        <strain evidence="3">CCCM811</strain>
    </source>
</reference>
<evidence type="ECO:0000313" key="3">
    <source>
        <dbReference type="EMBL" id="CAE0668345.1"/>
    </source>
</evidence>
<dbReference type="Gene3D" id="3.40.250.10">
    <property type="entry name" value="Rhodanese-like domain"/>
    <property type="match status" value="1"/>
</dbReference>
<gene>
    <name evidence="3" type="ORF">LGLO00237_LOCUS19969</name>
</gene>
<dbReference type="InterPro" id="IPR020936">
    <property type="entry name" value="TrhO"/>
</dbReference>
<dbReference type="AlphaFoldDB" id="A0A7S3Z119"/>
<dbReference type="InterPro" id="IPR036873">
    <property type="entry name" value="Rhodanese-like_dom_sf"/>
</dbReference>
<proteinExistence type="predicted"/>
<dbReference type="InterPro" id="IPR022111">
    <property type="entry name" value="Rhodanese_C"/>
</dbReference>
<dbReference type="InterPro" id="IPR001763">
    <property type="entry name" value="Rhodanese-like_dom"/>
</dbReference>
<name>A0A7S3Z119_9EUKA</name>
<feature type="region of interest" description="Disordered" evidence="1">
    <location>
        <begin position="1"/>
        <end position="23"/>
    </location>
</feature>
<dbReference type="PANTHER" id="PTHR43268">
    <property type="entry name" value="THIOSULFATE SULFURTRANSFERASE/RHODANESE-LIKE DOMAIN-CONTAINING PROTEIN 2"/>
    <property type="match status" value="1"/>
</dbReference>
<dbReference type="SMART" id="SM00450">
    <property type="entry name" value="RHOD"/>
    <property type="match status" value="1"/>
</dbReference>
<accession>A0A7S3Z119</accession>
<dbReference type="PROSITE" id="PS50206">
    <property type="entry name" value="RHODANESE_3"/>
    <property type="match status" value="1"/>
</dbReference>
<dbReference type="SUPFAM" id="SSF52821">
    <property type="entry name" value="Rhodanese/Cell cycle control phosphatase"/>
    <property type="match status" value="1"/>
</dbReference>
<dbReference type="Pfam" id="PF00581">
    <property type="entry name" value="Rhodanese"/>
    <property type="match status" value="1"/>
</dbReference>
<dbReference type="Gene3D" id="3.40.50.300">
    <property type="entry name" value="P-loop containing nucleotide triphosphate hydrolases"/>
    <property type="match status" value="1"/>
</dbReference>